<accession>A0A067KNT3</accession>
<reference evidence="1 2" key="1">
    <citation type="journal article" date="2014" name="PLoS ONE">
        <title>Global Analysis of Gene Expression Profiles in Physic Nut (Jatropha curcas L.) Seedlings Exposed to Salt Stress.</title>
        <authorList>
            <person name="Zhang L."/>
            <person name="Zhang C."/>
            <person name="Wu P."/>
            <person name="Chen Y."/>
            <person name="Li M."/>
            <person name="Jiang H."/>
            <person name="Wu G."/>
        </authorList>
    </citation>
    <scope>NUCLEOTIDE SEQUENCE [LARGE SCALE GENOMIC DNA]</scope>
    <source>
        <strain evidence="2">cv. GZQX0401</strain>
        <tissue evidence="1">Young leaves</tissue>
    </source>
</reference>
<evidence type="ECO:0000313" key="2">
    <source>
        <dbReference type="Proteomes" id="UP000027138"/>
    </source>
</evidence>
<evidence type="ECO:0000313" key="1">
    <source>
        <dbReference type="EMBL" id="KDP37886.1"/>
    </source>
</evidence>
<dbReference type="EMBL" id="KK914374">
    <property type="protein sequence ID" value="KDP37886.1"/>
    <property type="molecule type" value="Genomic_DNA"/>
</dbReference>
<dbReference type="AlphaFoldDB" id="A0A067KNT3"/>
<dbReference type="Proteomes" id="UP000027138">
    <property type="component" value="Unassembled WGS sequence"/>
</dbReference>
<keyword evidence="2" id="KW-1185">Reference proteome</keyword>
<protein>
    <submittedName>
        <fullName evidence="1">Uncharacterized protein</fullName>
    </submittedName>
</protein>
<proteinExistence type="predicted"/>
<name>A0A067KNT3_JATCU</name>
<sequence length="101" mass="11860">MGGKVAEGMLEARRGCSPTDPWLGLPEKSRRQLRRDYLIEAQSQLLLRRCIRWRRQKERRRDRCFFVDERGADVARKSWSRRLDAIPLVALPATAAHTRDE</sequence>
<organism evidence="1 2">
    <name type="scientific">Jatropha curcas</name>
    <name type="common">Barbados nut</name>
    <dbReference type="NCBI Taxonomy" id="180498"/>
    <lineage>
        <taxon>Eukaryota</taxon>
        <taxon>Viridiplantae</taxon>
        <taxon>Streptophyta</taxon>
        <taxon>Embryophyta</taxon>
        <taxon>Tracheophyta</taxon>
        <taxon>Spermatophyta</taxon>
        <taxon>Magnoliopsida</taxon>
        <taxon>eudicotyledons</taxon>
        <taxon>Gunneridae</taxon>
        <taxon>Pentapetalae</taxon>
        <taxon>rosids</taxon>
        <taxon>fabids</taxon>
        <taxon>Malpighiales</taxon>
        <taxon>Euphorbiaceae</taxon>
        <taxon>Crotonoideae</taxon>
        <taxon>Jatropheae</taxon>
        <taxon>Jatropha</taxon>
    </lineage>
</organism>
<gene>
    <name evidence="1" type="ORF">JCGZ_05768</name>
</gene>